<sequence>MNLKKGHTNEVLVNIFGNDYRITSEDIDEERIKKIAEIVDKKMRDIHREFPLPSTTKIAVLACLNLVDEFLQKEDHLNKKISELEQRINSLILKIDEAVT</sequence>
<organism evidence="12">
    <name type="scientific">candidate division WOR-3 bacterium</name>
    <dbReference type="NCBI Taxonomy" id="2052148"/>
    <lineage>
        <taxon>Bacteria</taxon>
        <taxon>Bacteria division WOR-3</taxon>
    </lineage>
</organism>
<dbReference type="InterPro" id="IPR007838">
    <property type="entry name" value="Cell_div_ZapA-like"/>
</dbReference>
<keyword evidence="5" id="KW-0717">Septation</keyword>
<dbReference type="AlphaFoldDB" id="A0A7C6AFF3"/>
<evidence type="ECO:0000256" key="1">
    <source>
        <dbReference type="ARBA" id="ARBA00004496"/>
    </source>
</evidence>
<evidence type="ECO:0000256" key="6">
    <source>
        <dbReference type="ARBA" id="ARBA00023306"/>
    </source>
</evidence>
<evidence type="ECO:0000256" key="5">
    <source>
        <dbReference type="ARBA" id="ARBA00023210"/>
    </source>
</evidence>
<dbReference type="GO" id="GO:0000917">
    <property type="term" value="P:division septum assembly"/>
    <property type="evidence" value="ECO:0007669"/>
    <property type="project" value="UniProtKB-KW"/>
</dbReference>
<evidence type="ECO:0000256" key="7">
    <source>
        <dbReference type="ARBA" id="ARBA00024910"/>
    </source>
</evidence>
<feature type="coiled-coil region" evidence="10">
    <location>
        <begin position="67"/>
        <end position="94"/>
    </location>
</feature>
<dbReference type="Pfam" id="PF05164">
    <property type="entry name" value="ZapA"/>
    <property type="match status" value="1"/>
</dbReference>
<dbReference type="Gene3D" id="3.30.160.880">
    <property type="entry name" value="Cell division protein ZapA protomer, N-terminal domain"/>
    <property type="match status" value="1"/>
</dbReference>
<dbReference type="GO" id="GO:0005829">
    <property type="term" value="C:cytosol"/>
    <property type="evidence" value="ECO:0007669"/>
    <property type="project" value="TreeGrafter"/>
</dbReference>
<evidence type="ECO:0000256" key="8">
    <source>
        <dbReference type="ARBA" id="ARBA00026068"/>
    </source>
</evidence>
<reference evidence="12" key="1">
    <citation type="journal article" date="2020" name="mSystems">
        <title>Genome- and Community-Level Interaction Insights into Carbon Utilization and Element Cycling Functions of Hydrothermarchaeota in Hydrothermal Sediment.</title>
        <authorList>
            <person name="Zhou Z."/>
            <person name="Liu Y."/>
            <person name="Xu W."/>
            <person name="Pan J."/>
            <person name="Luo Z.H."/>
            <person name="Li M."/>
        </authorList>
    </citation>
    <scope>NUCLEOTIDE SEQUENCE [LARGE SCALE GENOMIC DNA]</scope>
    <source>
        <strain evidence="11">SpSt-258</strain>
        <strain evidence="12">SpSt-783</strain>
    </source>
</reference>
<keyword evidence="6" id="KW-0131">Cell cycle</keyword>
<dbReference type="EMBL" id="DTHJ01000078">
    <property type="protein sequence ID" value="HHS62731.1"/>
    <property type="molecule type" value="Genomic_DNA"/>
</dbReference>
<dbReference type="GO" id="GO:0032153">
    <property type="term" value="C:cell division site"/>
    <property type="evidence" value="ECO:0007669"/>
    <property type="project" value="TreeGrafter"/>
</dbReference>
<name>A0A7C6AFF3_UNCW3</name>
<proteinExistence type="predicted"/>
<gene>
    <name evidence="11" type="ORF">ENP86_11540</name>
    <name evidence="12" type="ORF">ENV70_03825</name>
</gene>
<comment type="caution">
    <text evidence="12">The sequence shown here is derived from an EMBL/GenBank/DDBJ whole genome shotgun (WGS) entry which is preliminary data.</text>
</comment>
<protein>
    <recommendedName>
        <fullName evidence="2">Cell division protein ZapA</fullName>
    </recommendedName>
    <alternativeName>
        <fullName evidence="9">Z ring-associated protein ZapA</fullName>
    </alternativeName>
</protein>
<dbReference type="EMBL" id="DSKY01000022">
    <property type="protein sequence ID" value="HDY60157.1"/>
    <property type="molecule type" value="Genomic_DNA"/>
</dbReference>
<evidence type="ECO:0000256" key="10">
    <source>
        <dbReference type="SAM" id="Coils"/>
    </source>
</evidence>
<dbReference type="PANTHER" id="PTHR34981">
    <property type="entry name" value="CELL DIVISION PROTEIN ZAPA"/>
    <property type="match status" value="1"/>
</dbReference>
<dbReference type="InterPro" id="IPR042233">
    <property type="entry name" value="Cell_div_ZapA_N"/>
</dbReference>
<dbReference type="GO" id="GO:0043093">
    <property type="term" value="P:FtsZ-dependent cytokinesis"/>
    <property type="evidence" value="ECO:0007669"/>
    <property type="project" value="TreeGrafter"/>
</dbReference>
<keyword evidence="4 12" id="KW-0132">Cell division</keyword>
<accession>A0A7C6AFF3</accession>
<comment type="function">
    <text evidence="7">Activator of cell division through the inhibition of FtsZ GTPase activity, therefore promoting FtsZ assembly into bundles of protofilaments necessary for the formation of the division Z ring. It is recruited early at mid-cell but it is not essential for cell division.</text>
</comment>
<dbReference type="GO" id="GO:0030428">
    <property type="term" value="C:cell septum"/>
    <property type="evidence" value="ECO:0007669"/>
    <property type="project" value="TreeGrafter"/>
</dbReference>
<dbReference type="GO" id="GO:0000921">
    <property type="term" value="P:septin ring assembly"/>
    <property type="evidence" value="ECO:0007669"/>
    <property type="project" value="TreeGrafter"/>
</dbReference>
<evidence type="ECO:0000256" key="9">
    <source>
        <dbReference type="ARBA" id="ARBA00033158"/>
    </source>
</evidence>
<dbReference type="Gene3D" id="1.20.5.50">
    <property type="match status" value="1"/>
</dbReference>
<evidence type="ECO:0000256" key="2">
    <source>
        <dbReference type="ARBA" id="ARBA00015195"/>
    </source>
</evidence>
<keyword evidence="3" id="KW-0963">Cytoplasm</keyword>
<evidence type="ECO:0000256" key="3">
    <source>
        <dbReference type="ARBA" id="ARBA00022490"/>
    </source>
</evidence>
<dbReference type="PANTHER" id="PTHR34981:SF1">
    <property type="entry name" value="CELL DIVISION PROTEIN ZAPA"/>
    <property type="match status" value="1"/>
</dbReference>
<comment type="subcellular location">
    <subcellularLocation>
        <location evidence="1">Cytoplasm</location>
    </subcellularLocation>
</comment>
<evidence type="ECO:0000313" key="11">
    <source>
        <dbReference type="EMBL" id="HDY60157.1"/>
    </source>
</evidence>
<keyword evidence="10" id="KW-0175">Coiled coil</keyword>
<dbReference type="SUPFAM" id="SSF102829">
    <property type="entry name" value="Cell division protein ZapA-like"/>
    <property type="match status" value="1"/>
</dbReference>
<evidence type="ECO:0000313" key="12">
    <source>
        <dbReference type="EMBL" id="HHS62731.1"/>
    </source>
</evidence>
<evidence type="ECO:0000256" key="4">
    <source>
        <dbReference type="ARBA" id="ARBA00022618"/>
    </source>
</evidence>
<dbReference type="InterPro" id="IPR036192">
    <property type="entry name" value="Cell_div_ZapA-like_sf"/>
</dbReference>
<comment type="subunit">
    <text evidence="8">Homodimer. Interacts with FtsZ.</text>
</comment>